<dbReference type="InterPro" id="IPR014016">
    <property type="entry name" value="UvrD-like_ATP-bd"/>
</dbReference>
<dbReference type="InterPro" id="IPR016195">
    <property type="entry name" value="Pol/histidinol_Pase-like"/>
</dbReference>
<dbReference type="InterPro" id="IPR027417">
    <property type="entry name" value="P-loop_NTPase"/>
</dbReference>
<dbReference type="SUPFAM" id="SSF89550">
    <property type="entry name" value="PHP domain-like"/>
    <property type="match status" value="1"/>
</dbReference>
<dbReference type="CDD" id="cd17932">
    <property type="entry name" value="DEXQc_UvrD"/>
    <property type="match status" value="1"/>
</dbReference>
<evidence type="ECO:0000256" key="1">
    <source>
        <dbReference type="ARBA" id="ARBA00022741"/>
    </source>
</evidence>
<evidence type="ECO:0000313" key="9">
    <source>
        <dbReference type="EMBL" id="SFV73771.1"/>
    </source>
</evidence>
<proteinExistence type="predicted"/>
<dbReference type="GO" id="GO:0005524">
    <property type="term" value="F:ATP binding"/>
    <property type="evidence" value="ECO:0007669"/>
    <property type="project" value="UniProtKB-UniRule"/>
</dbReference>
<dbReference type="AlphaFoldDB" id="A0A1K1LGF6"/>
<dbReference type="PROSITE" id="PS51217">
    <property type="entry name" value="UVRD_HELICASE_CTER"/>
    <property type="match status" value="1"/>
</dbReference>
<evidence type="ECO:0000313" key="10">
    <source>
        <dbReference type="Proteomes" id="UP000186323"/>
    </source>
</evidence>
<keyword evidence="10" id="KW-1185">Reference proteome</keyword>
<dbReference type="InterPro" id="IPR014017">
    <property type="entry name" value="DNA_helicase_UvrD-like_C"/>
</dbReference>
<protein>
    <submittedName>
        <fullName evidence="9">ATP-dependent DNA helicase pcrA</fullName>
        <ecNumber evidence="9">3.6.1.-</ecNumber>
    </submittedName>
</protein>
<dbReference type="EMBL" id="LT630450">
    <property type="protein sequence ID" value="SFV73771.1"/>
    <property type="molecule type" value="Genomic_DNA"/>
</dbReference>
<feature type="region of interest" description="Disordered" evidence="6">
    <location>
        <begin position="719"/>
        <end position="751"/>
    </location>
</feature>
<dbReference type="CDD" id="cd18807">
    <property type="entry name" value="SF1_C_UvrD"/>
    <property type="match status" value="1"/>
</dbReference>
<evidence type="ECO:0000256" key="2">
    <source>
        <dbReference type="ARBA" id="ARBA00022801"/>
    </source>
</evidence>
<dbReference type="PANTHER" id="PTHR40084">
    <property type="entry name" value="PHOSPHOHYDROLASE, PHP FAMILY"/>
    <property type="match status" value="1"/>
</dbReference>
<sequence length="1197" mass="130865">MTFIADLHIHSRFSRATSKQLSPRHLAAWARCKGINVLGTGDFTHPQWRDELRQQLVRDEASGLYRLSGPAEDLDFLQGKTPPDADGPLFLLQTEISSIYKRQGKVRKVHNLIFVPTLDDADRLSQRLELVGNLHSDGRPILGLDSRDLLEMTLDVCPGAVLVPAHVWTPWFALFGSKSGFDRLEDCFDDLSSHIFALETGLSSDPGMNRMVSRLDGYALISNSDAHSGANLGREANFFAGAPSYDGIFAALRAAARRLPPEQQPGDCRFLGTMEFYPEEGKYHLDGHRACGVVLEPREALALDNICPVCGKPLTIGVLHRVCELADREAPASLPHEPEARPLIPLPELVGEILGVGSGSRKVQDRYAALLRELGPDLDILCRMDEEQVRRHWEPLGEAVARMRRGQVIRKGGYDGEYGVVRVFSPEEAAEWQGPARSRSLLDGAAPRKRGRPRKVAEPAPQAPEQETAATVAAIRVRRKKDSAAPAESEPEPATPDGRTLGGFSPAQAEALTAGLETGTPVLVLAGPGAGKTRVLVGRLQYLLAHDVPASQLLAVTFTRRAAQEMRQRLQAPAGDGAAPAALPRCDTLHALAWSVVQRELPSALLLPEDAARALFVDAGHPENREERKALRRLWERLQWAREQGLPAGGLPGDLRAAVADWQAARTVRSQSPLLDYADLLEFFLFHLRARQGEDIRPDLEHSLLPPACRALLAAAVTERRRPARTGPSPAATSGGPVTTPDHHEAPHTGRAVPRQMSLLGMVAATAAPAPLPTPCRRTSALPWRHVLVDEVQDLSPVQLRLIRALLPEDGSGFFGIGDPDQAIYGFRGASGQSEDSLRAIWPSLRVCRLGQSYRASQGVLDMAQSLLQGRGHCGALQAMRGEQARLHLFSAPDQQAEARWIAGRIRRLLGATAHTLMDQIAQEDELAGTLSPGDVAVLVRLKAQIPVIRRALEQEGIPCAAPAQEDCWQDPLCAAVLRLAIARGQGEAPAPAGDGAEDDDLLPILEQALDLAPDAPLPDPRALQARLSGHSRLPAPLWQGTAWKQLCRAWQDCGRWEALVQQLGLQHEAELIRARSEQVQILTLHASKGLEFQAVFLPGLEEGLLPMRRELLLENPDDDMSPAAQAARLEEERRLFYVGLTRAARALYVSHSAGRRLFGRELALEPSSFLPLVRGFCRRSTLARHTRAVREHLSLF</sequence>
<dbReference type="KEGG" id="dpg:DESPIGER_1946"/>
<dbReference type="SUPFAM" id="SSF52540">
    <property type="entry name" value="P-loop containing nucleoside triphosphate hydrolases"/>
    <property type="match status" value="1"/>
</dbReference>
<evidence type="ECO:0000256" key="6">
    <source>
        <dbReference type="SAM" id="MobiDB-lite"/>
    </source>
</evidence>
<keyword evidence="2 5" id="KW-0378">Hydrolase</keyword>
<dbReference type="CDD" id="cd19067">
    <property type="entry name" value="PfuEndoQ-like"/>
    <property type="match status" value="1"/>
</dbReference>
<feature type="region of interest" description="Disordered" evidence="6">
    <location>
        <begin position="432"/>
        <end position="504"/>
    </location>
</feature>
<dbReference type="GO" id="GO:0016787">
    <property type="term" value="F:hydrolase activity"/>
    <property type="evidence" value="ECO:0007669"/>
    <property type="project" value="UniProtKB-UniRule"/>
</dbReference>
<evidence type="ECO:0000256" key="3">
    <source>
        <dbReference type="ARBA" id="ARBA00022806"/>
    </source>
</evidence>
<dbReference type="RefSeq" id="WP_231927558.1">
    <property type="nucleotide sequence ID" value="NZ_JAXXLW010000002.1"/>
</dbReference>
<dbReference type="Gene3D" id="3.40.50.300">
    <property type="entry name" value="P-loop containing nucleotide triphosphate hydrolases"/>
    <property type="match status" value="4"/>
</dbReference>
<keyword evidence="4 5" id="KW-0067">ATP-binding</keyword>
<organism evidence="9 10">
    <name type="scientific">Desulfovibrio piger</name>
    <dbReference type="NCBI Taxonomy" id="901"/>
    <lineage>
        <taxon>Bacteria</taxon>
        <taxon>Pseudomonadati</taxon>
        <taxon>Thermodesulfobacteriota</taxon>
        <taxon>Desulfovibrionia</taxon>
        <taxon>Desulfovibrionales</taxon>
        <taxon>Desulfovibrionaceae</taxon>
        <taxon>Desulfovibrio</taxon>
    </lineage>
</organism>
<name>A0A1K1LGF6_9BACT</name>
<dbReference type="Pfam" id="PF13361">
    <property type="entry name" value="UvrD_C"/>
    <property type="match status" value="2"/>
</dbReference>
<gene>
    <name evidence="9" type="ORF">DESPIGER_1946</name>
</gene>
<evidence type="ECO:0000259" key="8">
    <source>
        <dbReference type="PROSITE" id="PS51217"/>
    </source>
</evidence>
<dbReference type="PANTHER" id="PTHR40084:SF1">
    <property type="entry name" value="PHOSPHOTRANSFERASE"/>
    <property type="match status" value="1"/>
</dbReference>
<dbReference type="Pfam" id="PF13245">
    <property type="entry name" value="AAA_19"/>
    <property type="match status" value="1"/>
</dbReference>
<evidence type="ECO:0000256" key="5">
    <source>
        <dbReference type="PROSITE-ProRule" id="PRU00560"/>
    </source>
</evidence>
<keyword evidence="1 5" id="KW-0547">Nucleotide-binding</keyword>
<keyword evidence="3 5" id="KW-0347">Helicase</keyword>
<feature type="binding site" evidence="5">
    <location>
        <begin position="526"/>
        <end position="533"/>
    </location>
    <ligand>
        <name>ATP</name>
        <dbReference type="ChEBI" id="CHEBI:30616"/>
    </ligand>
</feature>
<dbReference type="Gene3D" id="3.20.20.140">
    <property type="entry name" value="Metal-dependent hydrolases"/>
    <property type="match status" value="1"/>
</dbReference>
<dbReference type="PROSITE" id="PS51198">
    <property type="entry name" value="UVRD_HELICASE_ATP_BIND"/>
    <property type="match status" value="1"/>
</dbReference>
<dbReference type="GO" id="GO:0004386">
    <property type="term" value="F:helicase activity"/>
    <property type="evidence" value="ECO:0007669"/>
    <property type="project" value="UniProtKB-UniRule"/>
</dbReference>
<feature type="compositionally biased region" description="Low complexity" evidence="6">
    <location>
        <begin position="458"/>
        <end position="475"/>
    </location>
</feature>
<accession>A0A1K1LGF6</accession>
<evidence type="ECO:0000259" key="7">
    <source>
        <dbReference type="PROSITE" id="PS51198"/>
    </source>
</evidence>
<reference evidence="10" key="1">
    <citation type="submission" date="2016-10" db="EMBL/GenBank/DDBJ databases">
        <authorList>
            <person name="Wegmann U."/>
        </authorList>
    </citation>
    <scope>NUCLEOTIDE SEQUENCE [LARGE SCALE GENOMIC DNA]</scope>
</reference>
<dbReference type="EC" id="3.6.1.-" evidence="9"/>
<dbReference type="Proteomes" id="UP000186323">
    <property type="component" value="Chromosome I"/>
</dbReference>
<feature type="domain" description="UvrD-like helicase ATP-binding" evidence="7">
    <location>
        <begin position="505"/>
        <end position="857"/>
    </location>
</feature>
<feature type="domain" description="UvrD-like helicase C-terminal" evidence="8">
    <location>
        <begin position="858"/>
        <end position="1146"/>
    </location>
</feature>
<evidence type="ECO:0000256" key="4">
    <source>
        <dbReference type="ARBA" id="ARBA00022840"/>
    </source>
</evidence>